<protein>
    <submittedName>
        <fullName evidence="2">Uncharacterized protein</fullName>
    </submittedName>
</protein>
<accession>W4M091</accession>
<dbReference type="AlphaFoldDB" id="W4M091"/>
<evidence type="ECO:0000313" key="3">
    <source>
        <dbReference type="Proteomes" id="UP000019141"/>
    </source>
</evidence>
<dbReference type="HOGENOM" id="CLU_1615967_0_0_7"/>
<evidence type="ECO:0000313" key="2">
    <source>
        <dbReference type="EMBL" id="ETX03077.1"/>
    </source>
</evidence>
<dbReference type="Proteomes" id="UP000019141">
    <property type="component" value="Unassembled WGS sequence"/>
</dbReference>
<keyword evidence="1" id="KW-1133">Transmembrane helix</keyword>
<comment type="caution">
    <text evidence="2">The sequence shown here is derived from an EMBL/GenBank/DDBJ whole genome shotgun (WGS) entry which is preliminary data.</text>
</comment>
<name>W4M091_ENTF1</name>
<keyword evidence="1" id="KW-0472">Membrane</keyword>
<reference evidence="2 3" key="1">
    <citation type="journal article" date="2014" name="Nature">
        <title>An environmental bacterial taxon with a large and distinct metabolic repertoire.</title>
        <authorList>
            <person name="Wilson M.C."/>
            <person name="Mori T."/>
            <person name="Ruckert C."/>
            <person name="Uria A.R."/>
            <person name="Helf M.J."/>
            <person name="Takada K."/>
            <person name="Gernert C."/>
            <person name="Steffens U.A."/>
            <person name="Heycke N."/>
            <person name="Schmitt S."/>
            <person name="Rinke C."/>
            <person name="Helfrich E.J."/>
            <person name="Brachmann A.O."/>
            <person name="Gurgui C."/>
            <person name="Wakimoto T."/>
            <person name="Kracht M."/>
            <person name="Crusemann M."/>
            <person name="Hentschel U."/>
            <person name="Abe I."/>
            <person name="Matsunaga S."/>
            <person name="Kalinowski J."/>
            <person name="Takeyama H."/>
            <person name="Piel J."/>
        </authorList>
    </citation>
    <scope>NUCLEOTIDE SEQUENCE [LARGE SCALE GENOMIC DNA]</scope>
    <source>
        <strain evidence="3">TSY1</strain>
    </source>
</reference>
<feature type="transmembrane region" description="Helical" evidence="1">
    <location>
        <begin position="100"/>
        <end position="120"/>
    </location>
</feature>
<dbReference type="EMBL" id="AZHW01000080">
    <property type="protein sequence ID" value="ETX03077.1"/>
    <property type="molecule type" value="Genomic_DNA"/>
</dbReference>
<feature type="transmembrane region" description="Helical" evidence="1">
    <location>
        <begin position="60"/>
        <end position="79"/>
    </location>
</feature>
<feature type="transmembrane region" description="Helical" evidence="1">
    <location>
        <begin position="132"/>
        <end position="150"/>
    </location>
</feature>
<evidence type="ECO:0000256" key="1">
    <source>
        <dbReference type="SAM" id="Phobius"/>
    </source>
</evidence>
<feature type="transmembrane region" description="Helical" evidence="1">
    <location>
        <begin position="28"/>
        <end position="48"/>
    </location>
</feature>
<sequence length="164" mass="18187">MASHVETTPDATVTADHRTAQIQRRHTIAAVIYFLYGLFYLFGAQYVTGMGMSERGTSTSAPMFFVIGGVIAILFPLLIHRIFAFGLSLSWPKQMQRSTLHISFTLILGLLVVGRVYSLIQLEFYAKSPLHITGLLIAALNAAFLLWAGFSRPVWISRHSEGAQ</sequence>
<proteinExistence type="predicted"/>
<organism evidence="2 3">
    <name type="scientific">Entotheonella factor</name>
    <dbReference type="NCBI Taxonomy" id="1429438"/>
    <lineage>
        <taxon>Bacteria</taxon>
        <taxon>Pseudomonadati</taxon>
        <taxon>Nitrospinota/Tectimicrobiota group</taxon>
        <taxon>Candidatus Tectimicrobiota</taxon>
        <taxon>Candidatus Entotheonellia</taxon>
        <taxon>Candidatus Entotheonellales</taxon>
        <taxon>Candidatus Entotheonellaceae</taxon>
        <taxon>Candidatus Entotheonella</taxon>
    </lineage>
</organism>
<gene>
    <name evidence="2" type="ORF">ETSY1_01345</name>
</gene>
<keyword evidence="3" id="KW-1185">Reference proteome</keyword>
<keyword evidence="1" id="KW-0812">Transmembrane</keyword>